<dbReference type="EMBL" id="JAMFLX010000006">
    <property type="protein sequence ID" value="MCL6269449.1"/>
    <property type="molecule type" value="Genomic_DNA"/>
</dbReference>
<proteinExistence type="inferred from homology"/>
<feature type="signal peptide" evidence="6">
    <location>
        <begin position="1"/>
        <end position="21"/>
    </location>
</feature>
<dbReference type="RefSeq" id="WP_249698468.1">
    <property type="nucleotide sequence ID" value="NZ_JAMFLX010000006.1"/>
</dbReference>
<evidence type="ECO:0000259" key="7">
    <source>
        <dbReference type="Pfam" id="PF01323"/>
    </source>
</evidence>
<dbReference type="InterPro" id="IPR036249">
    <property type="entry name" value="Thioredoxin-like_sf"/>
</dbReference>
<feature type="domain" description="DSBA-like thioredoxin" evidence="7">
    <location>
        <begin position="95"/>
        <end position="185"/>
    </location>
</feature>
<organism evidence="8 9">
    <name type="scientific">Parendozoicomonas callyspongiae</name>
    <dbReference type="NCBI Taxonomy" id="2942213"/>
    <lineage>
        <taxon>Bacteria</taxon>
        <taxon>Pseudomonadati</taxon>
        <taxon>Pseudomonadota</taxon>
        <taxon>Gammaproteobacteria</taxon>
        <taxon>Oceanospirillales</taxon>
        <taxon>Endozoicomonadaceae</taxon>
        <taxon>Parendozoicomonas</taxon>
    </lineage>
</organism>
<keyword evidence="9" id="KW-1185">Reference proteome</keyword>
<feature type="chain" id="PRO_5045921786" description="Thiol:disulfide interchange protein" evidence="6">
    <location>
        <begin position="22"/>
        <end position="210"/>
    </location>
</feature>
<comment type="caution">
    <text evidence="8">The sequence shown here is derived from an EMBL/GenBank/DDBJ whole genome shotgun (WGS) entry which is preliminary data.</text>
</comment>
<dbReference type="InterPro" id="IPR001853">
    <property type="entry name" value="DSBA-like_thioredoxin_dom"/>
</dbReference>
<dbReference type="PANTHER" id="PTHR35891:SF2">
    <property type="entry name" value="THIOL:DISULFIDE INTERCHANGE PROTEIN DSBA"/>
    <property type="match status" value="1"/>
</dbReference>
<evidence type="ECO:0000256" key="6">
    <source>
        <dbReference type="SAM" id="SignalP"/>
    </source>
</evidence>
<comment type="subcellular location">
    <subcellularLocation>
        <location evidence="5">Periplasm</location>
    </subcellularLocation>
</comment>
<dbReference type="InterPro" id="IPR023205">
    <property type="entry name" value="DsbA/DsbL"/>
</dbReference>
<accession>A0ABT0PDI5</accession>
<keyword evidence="2 6" id="KW-0732">Signal</keyword>
<keyword evidence="5" id="KW-0574">Periplasm</keyword>
<dbReference type="Gene3D" id="3.40.30.10">
    <property type="entry name" value="Glutaredoxin"/>
    <property type="match status" value="1"/>
</dbReference>
<keyword evidence="4" id="KW-0676">Redox-active center</keyword>
<evidence type="ECO:0000256" key="1">
    <source>
        <dbReference type="ARBA" id="ARBA00005791"/>
    </source>
</evidence>
<dbReference type="PIRSF" id="PIRSF001488">
    <property type="entry name" value="Tdi_protein"/>
    <property type="match status" value="1"/>
</dbReference>
<sequence length="210" mass="23645">MIKAIRTFLTLAALLPMLALAAEPFQEGKHYIKLDAPVQTQSKGKIEVAEAFWYGCPHCMTLETYLIPWKNKLPEYTSFRKVPALFSKVWKSHGQLYFALDALNVPQSVHDDVFVSVQKQGRRLTSQEDMAKFASEHGISPDAFNKAFKSFGVKNKMRQADKMIRGARITGVPALIISGKYIVSASEAGSVENMFKVADYLIEKERKLLK</sequence>
<dbReference type="SUPFAM" id="SSF52833">
    <property type="entry name" value="Thioredoxin-like"/>
    <property type="match status" value="1"/>
</dbReference>
<dbReference type="Proteomes" id="UP001203338">
    <property type="component" value="Unassembled WGS sequence"/>
</dbReference>
<evidence type="ECO:0000256" key="2">
    <source>
        <dbReference type="ARBA" id="ARBA00022729"/>
    </source>
</evidence>
<evidence type="ECO:0000256" key="4">
    <source>
        <dbReference type="ARBA" id="ARBA00023284"/>
    </source>
</evidence>
<protein>
    <recommendedName>
        <fullName evidence="5">Thiol:disulfide interchange protein</fullName>
    </recommendedName>
</protein>
<dbReference type="InterPro" id="IPR050824">
    <property type="entry name" value="Thiol_disulfide_DsbA"/>
</dbReference>
<evidence type="ECO:0000256" key="5">
    <source>
        <dbReference type="PIRNR" id="PIRNR001488"/>
    </source>
</evidence>
<comment type="similarity">
    <text evidence="1">Belongs to the thioredoxin family. DsbA subfamily.</text>
</comment>
<keyword evidence="3 5" id="KW-1015">Disulfide bond</keyword>
<dbReference type="PANTHER" id="PTHR35891">
    <property type="entry name" value="THIOL:DISULFIDE INTERCHANGE PROTEIN DSBA"/>
    <property type="match status" value="1"/>
</dbReference>
<dbReference type="CDD" id="cd03019">
    <property type="entry name" value="DsbA_DsbA"/>
    <property type="match status" value="1"/>
</dbReference>
<name>A0ABT0PDI5_9GAMM</name>
<evidence type="ECO:0000313" key="9">
    <source>
        <dbReference type="Proteomes" id="UP001203338"/>
    </source>
</evidence>
<gene>
    <name evidence="8" type="ORF">M3P05_05785</name>
</gene>
<dbReference type="Pfam" id="PF01323">
    <property type="entry name" value="DSBA"/>
    <property type="match status" value="1"/>
</dbReference>
<evidence type="ECO:0000256" key="3">
    <source>
        <dbReference type="ARBA" id="ARBA00023157"/>
    </source>
</evidence>
<reference evidence="8 9" key="1">
    <citation type="submission" date="2022-05" db="EMBL/GenBank/DDBJ databases">
        <authorList>
            <person name="Park J.-S."/>
        </authorList>
    </citation>
    <scope>NUCLEOTIDE SEQUENCE [LARGE SCALE GENOMIC DNA]</scope>
    <source>
        <strain evidence="8 9">2012CJ34-2</strain>
    </source>
</reference>
<evidence type="ECO:0000313" key="8">
    <source>
        <dbReference type="EMBL" id="MCL6269449.1"/>
    </source>
</evidence>